<dbReference type="GO" id="GO:0005975">
    <property type="term" value="P:carbohydrate metabolic process"/>
    <property type="evidence" value="ECO:0007669"/>
    <property type="project" value="InterPro"/>
</dbReference>
<accession>A0A813DZR4</accession>
<reference evidence="2" key="1">
    <citation type="submission" date="2021-02" db="EMBL/GenBank/DDBJ databases">
        <authorList>
            <person name="Dougan E. K."/>
            <person name="Rhodes N."/>
            <person name="Thang M."/>
            <person name="Chan C."/>
        </authorList>
    </citation>
    <scope>NUCLEOTIDE SEQUENCE</scope>
</reference>
<dbReference type="OrthoDB" id="432544at2759"/>
<feature type="domain" description="Glucosamine/galactosamine-6-phosphate isomerase" evidence="1">
    <location>
        <begin position="124"/>
        <end position="346"/>
    </location>
</feature>
<protein>
    <recommendedName>
        <fullName evidence="1">Glucosamine/galactosamine-6-phosphate isomerase domain-containing protein</fullName>
    </recommendedName>
</protein>
<dbReference type="InterPro" id="IPR037171">
    <property type="entry name" value="NagB/RpiA_transferase-like"/>
</dbReference>
<comment type="caution">
    <text evidence="2">The sequence shown here is derived from an EMBL/GenBank/DDBJ whole genome shotgun (WGS) entry which is preliminary data.</text>
</comment>
<evidence type="ECO:0000313" key="2">
    <source>
        <dbReference type="EMBL" id="CAE8591191.1"/>
    </source>
</evidence>
<dbReference type="InterPro" id="IPR006148">
    <property type="entry name" value="Glc/Gal-6P_isomerase"/>
</dbReference>
<dbReference type="SUPFAM" id="SSF100950">
    <property type="entry name" value="NagB/RpiA/CoA transferase-like"/>
    <property type="match status" value="1"/>
</dbReference>
<organism evidence="2 3">
    <name type="scientific">Polarella glacialis</name>
    <name type="common">Dinoflagellate</name>
    <dbReference type="NCBI Taxonomy" id="89957"/>
    <lineage>
        <taxon>Eukaryota</taxon>
        <taxon>Sar</taxon>
        <taxon>Alveolata</taxon>
        <taxon>Dinophyceae</taxon>
        <taxon>Suessiales</taxon>
        <taxon>Suessiaceae</taxon>
        <taxon>Polarella</taxon>
    </lineage>
</organism>
<proteinExistence type="predicted"/>
<name>A0A813DZR4_POLGL</name>
<dbReference type="Proteomes" id="UP000654075">
    <property type="component" value="Unassembled WGS sequence"/>
</dbReference>
<evidence type="ECO:0000259" key="1">
    <source>
        <dbReference type="Pfam" id="PF01182"/>
    </source>
</evidence>
<dbReference type="EMBL" id="CAJNNV010004758">
    <property type="protein sequence ID" value="CAE8591191.1"/>
    <property type="molecule type" value="Genomic_DNA"/>
</dbReference>
<gene>
    <name evidence="2" type="ORF">PGLA1383_LOCUS9878</name>
</gene>
<dbReference type="Pfam" id="PF01182">
    <property type="entry name" value="Glucosamine_iso"/>
    <property type="match status" value="1"/>
</dbReference>
<dbReference type="InterPro" id="IPR039104">
    <property type="entry name" value="6PGL"/>
</dbReference>
<dbReference type="PANTHER" id="PTHR11054">
    <property type="entry name" value="6-PHOSPHOGLUCONOLACTONASE"/>
    <property type="match status" value="1"/>
</dbReference>
<evidence type="ECO:0000313" key="3">
    <source>
        <dbReference type="Proteomes" id="UP000654075"/>
    </source>
</evidence>
<sequence>MEGRRCGGLREALVAGGALGAVLVAESRPSEPRAFAAARTAHSFRESVSSSQPVLVSPAEGASRASGRRTAVAVGVACAAGVAQVGLRRPRPRRSGAGASEASLRRALPDSLQPAARGDVLIKPDADAVGAALCAEVAAAAKRAISERGAFALAIPGGSILKMLAAGSAELEGVEWEKGVLAYVNHKCVPNDDTAATHKKAMDLFLSGWSGLKIIQVAGTADGTAEADGYEAALRALPANLLPRSAAGMPVFDLSLIGVGDDGHFGSLYPGRQEIADESGRWVLSVDMKSPPSITLTPNAILASRDILVASAGVSEKYPMGKSEAMKTAIEGTEGPRSFPAQVLRGRARWLLDAAAASKLSSSYH</sequence>
<dbReference type="Gene3D" id="3.40.50.1360">
    <property type="match status" value="1"/>
</dbReference>
<keyword evidence="3" id="KW-1185">Reference proteome</keyword>
<dbReference type="PANTHER" id="PTHR11054:SF0">
    <property type="entry name" value="6-PHOSPHOGLUCONOLACTONASE"/>
    <property type="match status" value="1"/>
</dbReference>
<dbReference type="AlphaFoldDB" id="A0A813DZR4"/>